<feature type="region of interest" description="Disordered" evidence="1">
    <location>
        <begin position="277"/>
        <end position="301"/>
    </location>
</feature>
<protein>
    <submittedName>
        <fullName evidence="2">TBC1 domain family member 9B</fullName>
    </submittedName>
</protein>
<feature type="region of interest" description="Disordered" evidence="1">
    <location>
        <begin position="173"/>
        <end position="200"/>
    </location>
</feature>
<comment type="caution">
    <text evidence="2">The sequence shown here is derived from an EMBL/GenBank/DDBJ whole genome shotgun (WGS) entry which is preliminary data.</text>
</comment>
<gene>
    <name evidence="2" type="ORF">FQA47_016439</name>
</gene>
<reference evidence="2" key="1">
    <citation type="journal article" name="BMC Genomics">
        <title>Long-read sequencing and de novo genome assembly of marine medaka (Oryzias melastigma).</title>
        <authorList>
            <person name="Liang P."/>
            <person name="Saqib H.S.A."/>
            <person name="Ni X."/>
            <person name="Shen Y."/>
        </authorList>
    </citation>
    <scope>NUCLEOTIDE SEQUENCE</scope>
    <source>
        <strain evidence="2">Bigg-433</strain>
    </source>
</reference>
<evidence type="ECO:0000256" key="1">
    <source>
        <dbReference type="SAM" id="MobiDB-lite"/>
    </source>
</evidence>
<evidence type="ECO:0000313" key="2">
    <source>
        <dbReference type="EMBL" id="KAF6725516.1"/>
    </source>
</evidence>
<organism evidence="2 3">
    <name type="scientific">Oryzias melastigma</name>
    <name type="common">Marine medaka</name>
    <dbReference type="NCBI Taxonomy" id="30732"/>
    <lineage>
        <taxon>Eukaryota</taxon>
        <taxon>Metazoa</taxon>
        <taxon>Chordata</taxon>
        <taxon>Craniata</taxon>
        <taxon>Vertebrata</taxon>
        <taxon>Euteleostomi</taxon>
        <taxon>Actinopterygii</taxon>
        <taxon>Neopterygii</taxon>
        <taxon>Teleostei</taxon>
        <taxon>Neoteleostei</taxon>
        <taxon>Acanthomorphata</taxon>
        <taxon>Ovalentaria</taxon>
        <taxon>Atherinomorphae</taxon>
        <taxon>Beloniformes</taxon>
        <taxon>Adrianichthyidae</taxon>
        <taxon>Oryziinae</taxon>
        <taxon>Oryzias</taxon>
    </lineage>
</organism>
<evidence type="ECO:0000313" key="3">
    <source>
        <dbReference type="Proteomes" id="UP000646548"/>
    </source>
</evidence>
<accession>A0A834CF24</accession>
<sequence>MMTESAFSIEELEELYCLFKSKHMTSCYWGSSSSAAERHDPSLPYLEQYRIDPGPVHSALHCFGPSGHVEDTPPYCRLASSGSWTRTRMVSSISKSSSLDSVSLSAELLGLTWRRSHLSVHSSAGGMYHGDMTEKMKLLYKLHLPPALCPEEAESALEATYFFTNDERHESSFMSDLDSVQQHRMTSGEETKDEEDEEKKEVKDYKYYLRMWAKEKEPKRETIKDLPRMNQEQFIELCKTLYNMFSEEPLEQELYHSIATVASLLLRIGEVGKKFGNGAKKNEAPDQAPPPAQATPGDGAAGVSQVCSALAEAQLELPAQQTSEEENKDDTSVSSYSVVSLGSLHCEDLADDLVLVGGEQRKASTMDVDWSITFEQVLASLLTEPPLVDYFERKRNIQTKMAACKDQRVLERQTSSASDLELTQHSI</sequence>
<dbReference type="Proteomes" id="UP000646548">
    <property type="component" value="Unassembled WGS sequence"/>
</dbReference>
<dbReference type="EMBL" id="WKFB01000359">
    <property type="protein sequence ID" value="KAF6725516.1"/>
    <property type="molecule type" value="Genomic_DNA"/>
</dbReference>
<dbReference type="PANTHER" id="PTHR47666:SF5">
    <property type="entry name" value="TBC1 DOMAIN FAMILY MEMBER 9B"/>
    <property type="match status" value="1"/>
</dbReference>
<feature type="compositionally biased region" description="Polar residues" evidence="1">
    <location>
        <begin position="173"/>
        <end position="185"/>
    </location>
</feature>
<dbReference type="AlphaFoldDB" id="A0A834CF24"/>
<proteinExistence type="predicted"/>
<name>A0A834CF24_ORYME</name>
<dbReference type="PANTHER" id="PTHR47666">
    <property type="entry name" value="PROTEIN VASCULAR ASSOCIATED DEATH 1, CHLOROPLASTIC"/>
    <property type="match status" value="1"/>
</dbReference>